<organism evidence="2 3">
    <name type="scientific">Campylobacter jejuni</name>
    <dbReference type="NCBI Taxonomy" id="197"/>
    <lineage>
        <taxon>Bacteria</taxon>
        <taxon>Pseudomonadati</taxon>
        <taxon>Campylobacterota</taxon>
        <taxon>Epsilonproteobacteria</taxon>
        <taxon>Campylobacterales</taxon>
        <taxon>Campylobacteraceae</taxon>
        <taxon>Campylobacter</taxon>
    </lineage>
</organism>
<dbReference type="AlphaFoldDB" id="A0A431EEM5"/>
<evidence type="ECO:0000313" key="3">
    <source>
        <dbReference type="Proteomes" id="UP000288507"/>
    </source>
</evidence>
<proteinExistence type="predicted"/>
<dbReference type="Gene3D" id="1.10.10.2910">
    <property type="match status" value="1"/>
</dbReference>
<reference evidence="2 3" key="1">
    <citation type="journal article" date="2019" name="Appl. Environ. Microbiol.">
        <title>Population genetics and characterization of Campylobacter jejuni isolates in western jackdaws and game birds in Finland.</title>
        <authorList>
            <person name="Kovanen S."/>
            <person name="Rossi M."/>
            <person name="Pohja-Mykra M."/>
            <person name="Nieminen T."/>
            <person name="Raunio-Saarnisto M."/>
            <person name="Sauvala M."/>
            <person name="Fredriksson-Ahomaa M."/>
            <person name="Hanninen M.L."/>
            <person name="Kivisto R."/>
        </authorList>
    </citation>
    <scope>NUCLEOTIDE SEQUENCE [LARGE SCALE GENOMIC DNA]</scope>
    <source>
        <strain evidence="2 3">CB313</strain>
    </source>
</reference>
<dbReference type="EMBL" id="PRBV01000005">
    <property type="protein sequence ID" value="RTJ79671.1"/>
    <property type="molecule type" value="Genomic_DNA"/>
</dbReference>
<dbReference type="InterPro" id="IPR010359">
    <property type="entry name" value="IrrE_HExxH"/>
</dbReference>
<dbReference type="RefSeq" id="WP_126232242.1">
    <property type="nucleotide sequence ID" value="NZ_PRBV01000005.1"/>
</dbReference>
<name>A0A431EEM5_CAMJU</name>
<dbReference type="Proteomes" id="UP000288507">
    <property type="component" value="Unassembled WGS sequence"/>
</dbReference>
<sequence length="155" mass="18027">MIKSEEIRNSFSIETQKGAQEIATLLEKIWGLIPQSNGMAMTSEQVLNLVYPEDVTIPVDPFEIAKYFNIEINKYEDMKQKENEVLFDGRKIMINYKSSGCENTDRFTIAHGLGHVFLHFLEGYKFDFKENNVSSEDRFEIEADEFARQLLVPKY</sequence>
<gene>
    <name evidence="2" type="ORF">C3H57_04675</name>
</gene>
<evidence type="ECO:0000259" key="1">
    <source>
        <dbReference type="Pfam" id="PF06114"/>
    </source>
</evidence>
<comment type="caution">
    <text evidence="2">The sequence shown here is derived from an EMBL/GenBank/DDBJ whole genome shotgun (WGS) entry which is preliminary data.</text>
</comment>
<protein>
    <recommendedName>
        <fullName evidence="1">IrrE N-terminal-like domain-containing protein</fullName>
    </recommendedName>
</protein>
<evidence type="ECO:0000313" key="2">
    <source>
        <dbReference type="EMBL" id="RTJ79671.1"/>
    </source>
</evidence>
<accession>A0A431EEM5</accession>
<dbReference type="Pfam" id="PF06114">
    <property type="entry name" value="Peptidase_M78"/>
    <property type="match status" value="1"/>
</dbReference>
<feature type="domain" description="IrrE N-terminal-like" evidence="1">
    <location>
        <begin position="65"/>
        <end position="154"/>
    </location>
</feature>